<dbReference type="RefSeq" id="XP_002178965.1">
    <property type="nucleotide sequence ID" value="XM_002178929.1"/>
</dbReference>
<name>B7FVP2_PHATC</name>
<evidence type="ECO:0000313" key="2">
    <source>
        <dbReference type="Proteomes" id="UP000000759"/>
    </source>
</evidence>
<evidence type="ECO:0000313" key="1">
    <source>
        <dbReference type="EMBL" id="EEC49663.1"/>
    </source>
</evidence>
<dbReference type="GeneID" id="7199753"/>
<reference evidence="1 2" key="1">
    <citation type="journal article" date="2008" name="Nature">
        <title>The Phaeodactylum genome reveals the evolutionary history of diatom genomes.</title>
        <authorList>
            <person name="Bowler C."/>
            <person name="Allen A.E."/>
            <person name="Badger J.H."/>
            <person name="Grimwood J."/>
            <person name="Jabbari K."/>
            <person name="Kuo A."/>
            <person name="Maheswari U."/>
            <person name="Martens C."/>
            <person name="Maumus F."/>
            <person name="Otillar R.P."/>
            <person name="Rayko E."/>
            <person name="Salamov A."/>
            <person name="Vandepoele K."/>
            <person name="Beszteri B."/>
            <person name="Gruber A."/>
            <person name="Heijde M."/>
            <person name="Katinka M."/>
            <person name="Mock T."/>
            <person name="Valentin K."/>
            <person name="Verret F."/>
            <person name="Berges J.A."/>
            <person name="Brownlee C."/>
            <person name="Cadoret J.P."/>
            <person name="Chiovitti A."/>
            <person name="Choi C.J."/>
            <person name="Coesel S."/>
            <person name="De Martino A."/>
            <person name="Detter J.C."/>
            <person name="Durkin C."/>
            <person name="Falciatore A."/>
            <person name="Fournet J."/>
            <person name="Haruta M."/>
            <person name="Huysman M.J."/>
            <person name="Jenkins B.D."/>
            <person name="Jiroutova K."/>
            <person name="Jorgensen R.E."/>
            <person name="Joubert Y."/>
            <person name="Kaplan A."/>
            <person name="Kroger N."/>
            <person name="Kroth P.G."/>
            <person name="La Roche J."/>
            <person name="Lindquist E."/>
            <person name="Lommer M."/>
            <person name="Martin-Jezequel V."/>
            <person name="Lopez P.J."/>
            <person name="Lucas S."/>
            <person name="Mangogna M."/>
            <person name="McGinnis K."/>
            <person name="Medlin L.K."/>
            <person name="Montsant A."/>
            <person name="Oudot-Le Secq M.P."/>
            <person name="Napoli C."/>
            <person name="Obornik M."/>
            <person name="Parker M.S."/>
            <person name="Petit J.L."/>
            <person name="Porcel B.M."/>
            <person name="Poulsen N."/>
            <person name="Robison M."/>
            <person name="Rychlewski L."/>
            <person name="Rynearson T.A."/>
            <person name="Schmutz J."/>
            <person name="Shapiro H."/>
            <person name="Siaut M."/>
            <person name="Stanley M."/>
            <person name="Sussman M.R."/>
            <person name="Taylor A.R."/>
            <person name="Vardi A."/>
            <person name="von Dassow P."/>
            <person name="Vyverman W."/>
            <person name="Willis A."/>
            <person name="Wyrwicz L.S."/>
            <person name="Rokhsar D.S."/>
            <person name="Weissenbach J."/>
            <person name="Armbrust E.V."/>
            <person name="Green B.R."/>
            <person name="Van de Peer Y."/>
            <person name="Grigoriev I.V."/>
        </authorList>
    </citation>
    <scope>NUCLEOTIDE SEQUENCE [LARGE SCALE GENOMIC DNA]</scope>
    <source>
        <strain evidence="1 2">CCAP 1055/1</strain>
    </source>
</reference>
<dbReference type="eggNOG" id="ENOG502S4FA">
    <property type="taxonomic scope" value="Eukaryota"/>
</dbReference>
<dbReference type="EMBL" id="CM000608">
    <property type="protein sequence ID" value="EEC49663.1"/>
    <property type="molecule type" value="Genomic_DNA"/>
</dbReference>
<sequence length="460" mass="51240">MPFLVAVGAAYVAYKRNELEKAARLDPDVTVAGKVACSLLDVERELSVFELPIVTVTFFEGSYTNIVKSLKARVETILSLNPWLGGLLILDRDDQYRLKLYYDPTGSDRPPGYFHVYEPFIIPLCRGGTPETPYEDYGKLMAALDAVVQPNEQLIGKNKPLWKVSIIPDSVAPNDRFALVVSMSHICGDAFTYYKLLNMLDEDAKLESLNPIRPENFQKVVEETFGKLEANYLRDAIRRPLVNFHENTDDPVVYKIFFVDEEWLLDTKARRKSAFDAASLATVVSKNSVLSSWFYKLNGASIGLLLVNLRGRLDGCAVGNCDAGNYIHAIPYTAKDYVSASLIQHSLARLTRHDVGKASPLPQFGWNMTSSVSVSWEQFFRKEISLGEGATMSLHLPVYNLESLKVLPDRVSLISTFTACPSGTNGARRRLGALVLCRKSVASKIGRSRAVEELIAEAQR</sequence>
<gene>
    <name evidence="1" type="ORF">PHATRDRAFT_44798</name>
</gene>
<dbReference type="KEGG" id="pti:PHATRDRAFT_44798"/>
<accession>B7FVP2</accession>
<dbReference type="OrthoDB" id="192440at2759"/>
<dbReference type="AlphaFoldDB" id="B7FVP2"/>
<proteinExistence type="predicted"/>
<reference evidence="2" key="2">
    <citation type="submission" date="2008-08" db="EMBL/GenBank/DDBJ databases">
        <authorList>
            <consortium name="Diatom Consortium"/>
            <person name="Grigoriev I."/>
            <person name="Grimwood J."/>
            <person name="Kuo A."/>
            <person name="Otillar R.P."/>
            <person name="Salamov A."/>
            <person name="Detter J.C."/>
            <person name="Lindquist E."/>
            <person name="Shapiro H."/>
            <person name="Lucas S."/>
            <person name="Glavina del Rio T."/>
            <person name="Pitluck S."/>
            <person name="Rokhsar D."/>
            <person name="Bowler C."/>
        </authorList>
    </citation>
    <scope>GENOME REANNOTATION</scope>
    <source>
        <strain evidence="2">CCAP 1055/1</strain>
    </source>
</reference>
<dbReference type="OMA" id="RIAFIFR"/>
<dbReference type="HOGENOM" id="CLU_049110_0_0_1"/>
<protein>
    <submittedName>
        <fullName evidence="1">Uncharacterized protein</fullName>
    </submittedName>
</protein>
<dbReference type="InParanoid" id="B7FVP2"/>
<dbReference type="Proteomes" id="UP000000759">
    <property type="component" value="Chromosome 5"/>
</dbReference>
<keyword evidence="2" id="KW-1185">Reference proteome</keyword>
<organism evidence="1 2">
    <name type="scientific">Phaeodactylum tricornutum (strain CCAP 1055/1)</name>
    <dbReference type="NCBI Taxonomy" id="556484"/>
    <lineage>
        <taxon>Eukaryota</taxon>
        <taxon>Sar</taxon>
        <taxon>Stramenopiles</taxon>
        <taxon>Ochrophyta</taxon>
        <taxon>Bacillariophyta</taxon>
        <taxon>Bacillariophyceae</taxon>
        <taxon>Bacillariophycidae</taxon>
        <taxon>Naviculales</taxon>
        <taxon>Phaeodactylaceae</taxon>
        <taxon>Phaeodactylum</taxon>
    </lineage>
</organism>
<dbReference type="PaxDb" id="2850-Phatr44798"/>